<sequence length="139" mass="14375">MSYGVSLALQRAVFAALEADAGVQALVPGRIFDAAPSGPVPELYVTLGPEKVRDRSDSTGAGALHDLQISVIGGPEGFSAAKQVAVAVTDALTGVSGAGPGPLERGRLVALHFLRAVARRESGGARRRIDLSFRARVED</sequence>
<evidence type="ECO:0000313" key="2">
    <source>
        <dbReference type="Proteomes" id="UP000187266"/>
    </source>
</evidence>
<keyword evidence="2" id="KW-1185">Reference proteome</keyword>
<dbReference type="OrthoDB" id="7644395at2"/>
<protein>
    <submittedName>
        <fullName evidence="1">Uncharacterized protein</fullName>
    </submittedName>
</protein>
<gene>
    <name evidence="1" type="ORF">BV394_00375</name>
</gene>
<accession>A0A2M9DHB8</accession>
<proteinExistence type="predicted"/>
<dbReference type="RefSeq" id="WP_076978399.1">
    <property type="nucleotide sequence ID" value="NZ_CP019124.1"/>
</dbReference>
<evidence type="ECO:0000313" key="1">
    <source>
        <dbReference type="EMBL" id="APX88375.1"/>
    </source>
</evidence>
<name>A0A1U7DEJ9_9RHOB</name>
<organism evidence="1 2">
    <name type="scientific">Brevirhabdus pacifica</name>
    <dbReference type="NCBI Taxonomy" id="1267768"/>
    <lineage>
        <taxon>Bacteria</taxon>
        <taxon>Pseudomonadati</taxon>
        <taxon>Pseudomonadota</taxon>
        <taxon>Alphaproteobacteria</taxon>
        <taxon>Rhodobacterales</taxon>
        <taxon>Paracoccaceae</taxon>
        <taxon>Brevirhabdus</taxon>
    </lineage>
</organism>
<reference evidence="1 2" key="1">
    <citation type="submission" date="2017-01" db="EMBL/GenBank/DDBJ databases">
        <title>Genomic analysis of Xuhuaishuia manganoxidans DY6-4.</title>
        <authorList>
            <person name="Wang X."/>
        </authorList>
    </citation>
    <scope>NUCLEOTIDE SEQUENCE [LARGE SCALE GENOMIC DNA]</scope>
    <source>
        <strain evidence="1 2">DY6-4</strain>
    </source>
</reference>
<dbReference type="InterPro" id="IPR053745">
    <property type="entry name" value="Viral_Tail_Comp_sf"/>
</dbReference>
<dbReference type="Proteomes" id="UP000187266">
    <property type="component" value="Chromosome"/>
</dbReference>
<dbReference type="STRING" id="1267768.BV394_00375"/>
<dbReference type="EMBL" id="CP019124">
    <property type="protein sequence ID" value="APX88375.1"/>
    <property type="molecule type" value="Genomic_DNA"/>
</dbReference>
<dbReference type="AlphaFoldDB" id="A0A1U7DEJ9"/>
<dbReference type="InterPro" id="IPR021508">
    <property type="entry name" value="Gp17-like"/>
</dbReference>
<dbReference type="Pfam" id="PF11367">
    <property type="entry name" value="Tail_completion_gp17"/>
    <property type="match status" value="1"/>
</dbReference>
<accession>A0A1U7DEJ9</accession>
<dbReference type="Gene3D" id="3.30.2000.30">
    <property type="match status" value="1"/>
</dbReference>